<dbReference type="SUPFAM" id="SSF46894">
    <property type="entry name" value="C-terminal effector domain of the bipartite response regulators"/>
    <property type="match status" value="1"/>
</dbReference>
<evidence type="ECO:0000313" key="4">
    <source>
        <dbReference type="EMBL" id="SFT41303.1"/>
    </source>
</evidence>
<dbReference type="RefSeq" id="WP_072438318.1">
    <property type="nucleotide sequence ID" value="NZ_CP040392.1"/>
</dbReference>
<feature type="domain" description="OmpR/PhoB-type" evidence="2">
    <location>
        <begin position="39"/>
        <end position="113"/>
    </location>
</feature>
<dbReference type="InterPro" id="IPR001867">
    <property type="entry name" value="OmpR/PhoB-type_DNA-bd"/>
</dbReference>
<dbReference type="Pfam" id="PF00486">
    <property type="entry name" value="Trans_reg_C"/>
    <property type="match status" value="1"/>
</dbReference>
<keyword evidence="5" id="KW-1185">Reference proteome</keyword>
<dbReference type="AlphaFoldDB" id="A0AAX2ELW5"/>
<comment type="caution">
    <text evidence="3">The sequence shown here is derived from an EMBL/GenBank/DDBJ whole genome shotgun (WGS) entry which is preliminary data.</text>
</comment>
<dbReference type="InterPro" id="IPR016032">
    <property type="entry name" value="Sig_transdc_resp-reg_C-effctor"/>
</dbReference>
<dbReference type="GeneID" id="66393697"/>
<dbReference type="Gene3D" id="1.10.10.10">
    <property type="entry name" value="Winged helix-like DNA-binding domain superfamily/Winged helix DNA-binding domain"/>
    <property type="match status" value="1"/>
</dbReference>
<sequence length="130" mass="14983">MPDEENKALSVMGFLIEKSVIYDCRTKRLICLYGTAKYISLRKTQSYLLEYLLCHGVNNVVSDDMLMSDVWERNGLRASVQRVWQVINDLKYNVSKSGVSDEFILRVSRKGYLIRSSSVQTLFYHAGNEC</sequence>
<dbReference type="GO" id="GO:0000160">
    <property type="term" value="P:phosphorelay signal transduction system"/>
    <property type="evidence" value="ECO:0007669"/>
    <property type="project" value="InterPro"/>
</dbReference>
<dbReference type="InterPro" id="IPR036388">
    <property type="entry name" value="WH-like_DNA-bd_sf"/>
</dbReference>
<dbReference type="EMBL" id="FPAV01000001">
    <property type="protein sequence ID" value="SFT41303.1"/>
    <property type="molecule type" value="Genomic_DNA"/>
</dbReference>
<dbReference type="GO" id="GO:0006355">
    <property type="term" value="P:regulation of DNA-templated transcription"/>
    <property type="evidence" value="ECO:0007669"/>
    <property type="project" value="InterPro"/>
</dbReference>
<dbReference type="GO" id="GO:0003677">
    <property type="term" value="F:DNA binding"/>
    <property type="evidence" value="ECO:0007669"/>
    <property type="project" value="UniProtKB-KW"/>
</dbReference>
<evidence type="ECO:0000313" key="3">
    <source>
        <dbReference type="EMBL" id="SFQ97891.1"/>
    </source>
</evidence>
<name>A0AAX2ELW5_9ENTR</name>
<evidence type="ECO:0000256" key="1">
    <source>
        <dbReference type="ARBA" id="ARBA00023125"/>
    </source>
</evidence>
<dbReference type="Proteomes" id="UP000198760">
    <property type="component" value="Unassembled WGS sequence"/>
</dbReference>
<evidence type="ECO:0000313" key="6">
    <source>
        <dbReference type="Proteomes" id="UP000199173"/>
    </source>
</evidence>
<accession>A0AAX2ELW5</accession>
<organism evidence="3 6">
    <name type="scientific">Kosakonia radicincitans</name>
    <dbReference type="NCBI Taxonomy" id="283686"/>
    <lineage>
        <taxon>Bacteria</taxon>
        <taxon>Pseudomonadati</taxon>
        <taxon>Pseudomonadota</taxon>
        <taxon>Gammaproteobacteria</taxon>
        <taxon>Enterobacterales</taxon>
        <taxon>Enterobacteriaceae</taxon>
        <taxon>Kosakonia</taxon>
    </lineage>
</organism>
<reference evidence="5 6" key="1">
    <citation type="submission" date="2016-10" db="EMBL/GenBank/DDBJ databases">
        <authorList>
            <person name="Varghese N."/>
            <person name="Submissions S."/>
        </authorList>
    </citation>
    <scope>NUCLEOTIDE SEQUENCE [LARGE SCALE GENOMIC DNA]</scope>
    <source>
        <strain evidence="4 5">NFIX06</strain>
        <strain evidence="3 6">NFIX08</strain>
    </source>
</reference>
<proteinExistence type="predicted"/>
<evidence type="ECO:0000259" key="2">
    <source>
        <dbReference type="Pfam" id="PF00486"/>
    </source>
</evidence>
<gene>
    <name evidence="4" type="ORF">SAMN03159428_00449</name>
    <name evidence="3" type="ORF">SAMN03159514_00450</name>
</gene>
<dbReference type="EMBL" id="FOYJ01000001">
    <property type="protein sequence ID" value="SFQ97891.1"/>
    <property type="molecule type" value="Genomic_DNA"/>
</dbReference>
<keyword evidence="1 3" id="KW-0238">DNA-binding</keyword>
<dbReference type="Proteomes" id="UP000199173">
    <property type="component" value="Unassembled WGS sequence"/>
</dbReference>
<protein>
    <submittedName>
        <fullName evidence="3">DNA-binding winged helix-turn-helix (WHTH) domain-containing protein</fullName>
    </submittedName>
</protein>
<evidence type="ECO:0000313" key="5">
    <source>
        <dbReference type="Proteomes" id="UP000198760"/>
    </source>
</evidence>